<dbReference type="EMBL" id="JAOBTW010000003">
    <property type="protein sequence ID" value="MDZ7281045.1"/>
    <property type="molecule type" value="Genomic_DNA"/>
</dbReference>
<sequence>MRAPEFCLLDYLDSRENGISRILANLLDPMGSHGQGARFLEAFINWAGLDGSWVTGAHFASVYTEMPTASGKGRGYIDILVRIGGRALAIENKPDANDQPLQVARYLDDLAHHCRDGHCLVYLSGSGDGPTAASIEPARVSREVEAGNLVLTGYPALIDWLEACMPVSRAPAVSAMLEGLVRHIGKRFMGTDDVKEQSDLIDLVTRDRDALEPALAIVEAGDAIRARLLEGVVASVADAARSRGWHIARSDLGPVRYSAITIRFAAKSSLGFGLAVDTASYGWFYYGLNSVDGVRLPAGLKGAMKGLLGAPKSGTAWPVWKLVGPNDRYFPLATHADRAFWLSAQDGSLAAMVIDFVDAVDKRLRADRLLTAVRSR</sequence>
<dbReference type="InterPro" id="IPR029470">
    <property type="entry name" value="PDDEXK_4"/>
</dbReference>
<protein>
    <submittedName>
        <fullName evidence="1">PD-(D/E)XK nuclease family protein</fullName>
    </submittedName>
</protein>
<name>A0ABU5LM87_9SPHN</name>
<evidence type="ECO:0000313" key="1">
    <source>
        <dbReference type="EMBL" id="MDZ7281045.1"/>
    </source>
</evidence>
<accession>A0ABU5LM87</accession>
<comment type="caution">
    <text evidence="1">The sequence shown here is derived from an EMBL/GenBank/DDBJ whole genome shotgun (WGS) entry which is preliminary data.</text>
</comment>
<gene>
    <name evidence="1" type="ORF">N4G62_03245</name>
</gene>
<organism evidence="1 2">
    <name type="scientific">Sphingomonas sanguinis</name>
    <dbReference type="NCBI Taxonomy" id="33051"/>
    <lineage>
        <taxon>Bacteria</taxon>
        <taxon>Pseudomonadati</taxon>
        <taxon>Pseudomonadota</taxon>
        <taxon>Alphaproteobacteria</taxon>
        <taxon>Sphingomonadales</taxon>
        <taxon>Sphingomonadaceae</taxon>
        <taxon>Sphingomonas</taxon>
    </lineage>
</organism>
<dbReference type="Pfam" id="PF14281">
    <property type="entry name" value="PDDEXK_4"/>
    <property type="match status" value="1"/>
</dbReference>
<keyword evidence="2" id="KW-1185">Reference proteome</keyword>
<evidence type="ECO:0000313" key="2">
    <source>
        <dbReference type="Proteomes" id="UP001292182"/>
    </source>
</evidence>
<dbReference type="Proteomes" id="UP001292182">
    <property type="component" value="Unassembled WGS sequence"/>
</dbReference>
<dbReference type="RefSeq" id="WP_322538541.1">
    <property type="nucleotide sequence ID" value="NZ_JAOBTW010000003.1"/>
</dbReference>
<proteinExistence type="predicted"/>
<reference evidence="2" key="1">
    <citation type="submission" date="2023-07" db="EMBL/GenBank/DDBJ databases">
        <title>Whole genome sequence analysis of rice epiphytic Sphingomonas sanguinis OsEp_Plm_15B2.</title>
        <authorList>
            <person name="Sahu K.P."/>
            <person name="Asharani P."/>
            <person name="Reddy B."/>
            <person name="Kumar A."/>
        </authorList>
    </citation>
    <scope>NUCLEOTIDE SEQUENCE [LARGE SCALE GENOMIC DNA]</scope>
    <source>
        <strain evidence="2">OsEp_Plm_15B2</strain>
    </source>
</reference>